<dbReference type="EMBL" id="CAIIXF020000005">
    <property type="protein sequence ID" value="CAH1782917.1"/>
    <property type="molecule type" value="Genomic_DNA"/>
</dbReference>
<sequence length="112" mass="12811">MGQSGSSMVKKMVSPISNMFGYNTGETSPELVLSRYGTATPFVYKRTSSMYFDEDGDLAHEFYEEVLDRRSRRYRMKKKKHNLIPEGEIELAIPRLNCNLPIVLCEAPVSVR</sequence>
<dbReference type="GO" id="GO:0005739">
    <property type="term" value="C:mitochondrion"/>
    <property type="evidence" value="ECO:0007669"/>
    <property type="project" value="TreeGrafter"/>
</dbReference>
<dbReference type="PANTHER" id="PTHR15453:SF8">
    <property type="entry name" value="TUMOR SUPPRESSOR CANDIDATE 2"/>
    <property type="match status" value="1"/>
</dbReference>
<accession>A0A8J1TA86</accession>
<dbReference type="PANTHER" id="PTHR15453">
    <property type="entry name" value="TUMOR SUPPRESSOR CANDIDATE 2"/>
    <property type="match status" value="1"/>
</dbReference>
<dbReference type="InterPro" id="IPR029393">
    <property type="entry name" value="FUS1"/>
</dbReference>
<proteinExistence type="predicted"/>
<reference evidence="1" key="1">
    <citation type="submission" date="2022-03" db="EMBL/GenBank/DDBJ databases">
        <authorList>
            <person name="Martin C."/>
        </authorList>
    </citation>
    <scope>NUCLEOTIDE SEQUENCE</scope>
</reference>
<evidence type="ECO:0000313" key="2">
    <source>
        <dbReference type="Proteomes" id="UP000749559"/>
    </source>
</evidence>
<dbReference type="Pfam" id="PF15000">
    <property type="entry name" value="TUSC2"/>
    <property type="match status" value="1"/>
</dbReference>
<organism evidence="1 2">
    <name type="scientific">Owenia fusiformis</name>
    <name type="common">Polychaete worm</name>
    <dbReference type="NCBI Taxonomy" id="6347"/>
    <lineage>
        <taxon>Eukaryota</taxon>
        <taxon>Metazoa</taxon>
        <taxon>Spiralia</taxon>
        <taxon>Lophotrochozoa</taxon>
        <taxon>Annelida</taxon>
        <taxon>Polychaeta</taxon>
        <taxon>Sedentaria</taxon>
        <taxon>Canalipalpata</taxon>
        <taxon>Sabellida</taxon>
        <taxon>Oweniida</taxon>
        <taxon>Oweniidae</taxon>
        <taxon>Owenia</taxon>
    </lineage>
</organism>
<dbReference type="AlphaFoldDB" id="A0A8J1TA86"/>
<dbReference type="Proteomes" id="UP000749559">
    <property type="component" value="Unassembled WGS sequence"/>
</dbReference>
<dbReference type="GO" id="GO:0051881">
    <property type="term" value="P:regulation of mitochondrial membrane potential"/>
    <property type="evidence" value="ECO:0007669"/>
    <property type="project" value="TreeGrafter"/>
</dbReference>
<gene>
    <name evidence="1" type="ORF">OFUS_LOCUS9314</name>
</gene>
<keyword evidence="2" id="KW-1185">Reference proteome</keyword>
<protein>
    <submittedName>
        <fullName evidence="1">Uncharacterized protein</fullName>
    </submittedName>
</protein>
<comment type="caution">
    <text evidence="1">The sequence shown here is derived from an EMBL/GenBank/DDBJ whole genome shotgun (WGS) entry which is preliminary data.</text>
</comment>
<name>A0A8J1TA86_OWEFU</name>
<evidence type="ECO:0000313" key="1">
    <source>
        <dbReference type="EMBL" id="CAH1782917.1"/>
    </source>
</evidence>
<dbReference type="OrthoDB" id="9025707at2759"/>